<evidence type="ECO:0000256" key="1">
    <source>
        <dbReference type="SAM" id="MobiDB-lite"/>
    </source>
</evidence>
<dbReference type="EMBL" id="JAGFBM010000001">
    <property type="protein sequence ID" value="MBO3083828.1"/>
    <property type="molecule type" value="Genomic_DNA"/>
</dbReference>
<evidence type="ECO:0000313" key="3">
    <source>
        <dbReference type="Proteomes" id="UP000678317"/>
    </source>
</evidence>
<organism evidence="2 3">
    <name type="scientific">Cellulomonas fengjieae</name>
    <dbReference type="NCBI Taxonomy" id="2819978"/>
    <lineage>
        <taxon>Bacteria</taxon>
        <taxon>Bacillati</taxon>
        <taxon>Actinomycetota</taxon>
        <taxon>Actinomycetes</taxon>
        <taxon>Micrococcales</taxon>
        <taxon>Cellulomonadaceae</taxon>
        <taxon>Cellulomonas</taxon>
    </lineage>
</organism>
<feature type="compositionally biased region" description="Low complexity" evidence="1">
    <location>
        <begin position="49"/>
        <end position="88"/>
    </location>
</feature>
<keyword evidence="3" id="KW-1185">Reference proteome</keyword>
<comment type="caution">
    <text evidence="2">The sequence shown here is derived from an EMBL/GenBank/DDBJ whole genome shotgun (WGS) entry which is preliminary data.</text>
</comment>
<accession>A0ABS3SDK7</accession>
<gene>
    <name evidence="2" type="ORF">J4035_04175</name>
</gene>
<feature type="region of interest" description="Disordered" evidence="1">
    <location>
        <begin position="43"/>
        <end position="99"/>
    </location>
</feature>
<protein>
    <recommendedName>
        <fullName evidence="4">Bacterial spore germination immunoglobulin-like domain-containing protein</fullName>
    </recommendedName>
</protein>
<evidence type="ECO:0008006" key="4">
    <source>
        <dbReference type="Google" id="ProtNLM"/>
    </source>
</evidence>
<name>A0ABS3SDK7_9CELL</name>
<reference evidence="2 3" key="1">
    <citation type="submission" date="2021-03" db="EMBL/GenBank/DDBJ databases">
        <title>novel species in genus Cellulomonas.</title>
        <authorList>
            <person name="Zhang G."/>
        </authorList>
    </citation>
    <scope>NUCLEOTIDE SEQUENCE [LARGE SCALE GENOMIC DNA]</scope>
    <source>
        <strain evidence="3">zg-ZUI188</strain>
    </source>
</reference>
<sequence>MTNRCRPRTLPARQSSRHVTGRWAVAAPAVVTLLLGAGCTAPEIDRGEPASPSPTASATSTPGGTAPSATAPVASPSTDPSTAPTVAPTSPPAGPPRTAVSVTTTYAGWSSADGMVLVGAYVDGVVESEGSCSLVLTGPGTTASVTTPAVPDAGSTSCGELRSPVGGPGTWTATVGYESPTSTGTADAITVVVP</sequence>
<dbReference type="RefSeq" id="WP_208288645.1">
    <property type="nucleotide sequence ID" value="NZ_JAGFBM010000001.1"/>
</dbReference>
<evidence type="ECO:0000313" key="2">
    <source>
        <dbReference type="EMBL" id="MBO3083828.1"/>
    </source>
</evidence>
<dbReference type="Proteomes" id="UP000678317">
    <property type="component" value="Unassembled WGS sequence"/>
</dbReference>
<proteinExistence type="predicted"/>